<keyword evidence="2" id="KW-0819">tRNA processing</keyword>
<evidence type="ECO:0000256" key="2">
    <source>
        <dbReference type="ARBA" id="ARBA00022694"/>
    </source>
</evidence>
<dbReference type="AlphaFoldDB" id="A0AAV6UIK4"/>
<sequence length="813" mass="92918">MDTMDHSVSVVQFAQARASEIATLMHEVSTDNTKRKSWFQNLPHHMRRRNASHNPKRVPKNLRVQNQANTATKPSKGKKHKKQPKDLKAEYASRSKPGSTWLENHIWYAKRFKMKNLWGYQLPLHSNDRKLGSSHNAAANRSMLQDLSYYCCIELSGEQDNLLKQLSGLTDESAGHTFASEMFIDGSKEGHTFLYHPHSFPYKAIGPVSFIWKSVLDEETSKYKIEIPGNINRCVWIWCHPSIHEELVQVLSNIFNFVETPDPESKSDEISNKFTFPCKLNYTKNQQHFCKEKTYTHNSIKMVLRKNTLVRHRLIGPMSLSILTKVLKQADIDDPKDANDAKRFKADETTTTQLWWQSYYKDDLRKQFHSAKGDLLGLLTDPQSSYYVSPGSVIGLTVKDPRIETRSRQECEASEETSTDFSMIDSLLTPEVSDSALWLDDIRNEVTATKLSDQEINKERSNTIGPLELGMKENRIPVMIIHQTGLNGFGSGWDFIAPLGWSLEFWRSFHRKGCTPAGIRDLHFVNLEAGRPSFPCSYPDTTAGQNYEEQVRLEALKEYLRRAKSKRPNFDVLGVSTPFHMCWKTLVKDWGKLLEDSVEVRNLFPSVEGLNFNESSCEDGRDYFVLWNTELRGLSRICGRLNKIPRMGVAEELVEKLSKNLDDFVTSLNPGMELSRSLISVKILPTNKGVPSRHSGIYLLSNEDLKELQSNPHYNGLTEPSHKKNREQKQKSLERPQIETLVSFSSRKMIGYVSEGGFSSMCGRGYGVGHCSSIAVLVVLKQCLEARLRPLVFIKEQHCVKYRVANVEIIDHY</sequence>
<reference evidence="8 9" key="1">
    <citation type="journal article" date="2022" name="Nat. Ecol. Evol.">
        <title>A masculinizing supergene underlies an exaggerated male reproductive morph in a spider.</title>
        <authorList>
            <person name="Hendrickx F."/>
            <person name="De Corte Z."/>
            <person name="Sonet G."/>
            <person name="Van Belleghem S.M."/>
            <person name="Kostlbacher S."/>
            <person name="Vangestel C."/>
        </authorList>
    </citation>
    <scope>NUCLEOTIDE SEQUENCE [LARGE SCALE GENOMIC DNA]</scope>
    <source>
        <strain evidence="8">W744_W776</strain>
    </source>
</reference>
<feature type="compositionally biased region" description="Basic and acidic residues" evidence="4">
    <location>
        <begin position="84"/>
        <end position="93"/>
    </location>
</feature>
<dbReference type="InterPro" id="IPR009723">
    <property type="entry name" value="Pop1_N"/>
</dbReference>
<evidence type="ECO:0000256" key="3">
    <source>
        <dbReference type="ARBA" id="ARBA00023242"/>
    </source>
</evidence>
<evidence type="ECO:0000256" key="1">
    <source>
        <dbReference type="ARBA" id="ARBA00004123"/>
    </source>
</evidence>
<organism evidence="8 9">
    <name type="scientific">Oedothorax gibbosus</name>
    <dbReference type="NCBI Taxonomy" id="931172"/>
    <lineage>
        <taxon>Eukaryota</taxon>
        <taxon>Metazoa</taxon>
        <taxon>Ecdysozoa</taxon>
        <taxon>Arthropoda</taxon>
        <taxon>Chelicerata</taxon>
        <taxon>Arachnida</taxon>
        <taxon>Araneae</taxon>
        <taxon>Araneomorphae</taxon>
        <taxon>Entelegynae</taxon>
        <taxon>Araneoidea</taxon>
        <taxon>Linyphiidae</taxon>
        <taxon>Erigoninae</taxon>
        <taxon>Oedothorax</taxon>
    </lineage>
</organism>
<dbReference type="PANTHER" id="PTHR22731">
    <property type="entry name" value="RIBONUCLEASES P/MRP PROTEIN SUBUNIT POP1"/>
    <property type="match status" value="1"/>
</dbReference>
<dbReference type="GO" id="GO:0001682">
    <property type="term" value="P:tRNA 5'-leader removal"/>
    <property type="evidence" value="ECO:0007669"/>
    <property type="project" value="InterPro"/>
</dbReference>
<dbReference type="Pfam" id="PF06978">
    <property type="entry name" value="POP1_N"/>
    <property type="match status" value="1"/>
</dbReference>
<dbReference type="Proteomes" id="UP000827092">
    <property type="component" value="Unassembled WGS sequence"/>
</dbReference>
<feature type="region of interest" description="Disordered" evidence="4">
    <location>
        <begin position="41"/>
        <end position="94"/>
    </location>
</feature>
<protein>
    <submittedName>
        <fullName evidence="8">Uncharacterized protein</fullName>
    </submittedName>
</protein>
<dbReference type="InterPro" id="IPR012590">
    <property type="entry name" value="POPLD_dom"/>
</dbReference>
<evidence type="ECO:0000259" key="6">
    <source>
        <dbReference type="Pfam" id="PF08170"/>
    </source>
</evidence>
<feature type="compositionally biased region" description="Basic residues" evidence="4">
    <location>
        <begin position="44"/>
        <end position="60"/>
    </location>
</feature>
<name>A0AAV6UIK4_9ARAC</name>
<dbReference type="Pfam" id="PF08170">
    <property type="entry name" value="POPLD"/>
    <property type="match status" value="1"/>
</dbReference>
<feature type="domain" description="Pop1 N-terminal" evidence="5">
    <location>
        <begin position="68"/>
        <end position="157"/>
    </location>
</feature>
<feature type="domain" description="POP1 C-terminal" evidence="7">
    <location>
        <begin position="728"/>
        <end position="810"/>
    </location>
</feature>
<dbReference type="InterPro" id="IPR055079">
    <property type="entry name" value="POP1_C"/>
</dbReference>
<dbReference type="Pfam" id="PF22770">
    <property type="entry name" value="POP1_C"/>
    <property type="match status" value="1"/>
</dbReference>
<evidence type="ECO:0000259" key="7">
    <source>
        <dbReference type="Pfam" id="PF22770"/>
    </source>
</evidence>
<gene>
    <name evidence="8" type="ORF">JTE90_005626</name>
</gene>
<feature type="compositionally biased region" description="Polar residues" evidence="4">
    <location>
        <begin position="63"/>
        <end position="72"/>
    </location>
</feature>
<feature type="domain" description="POPLD" evidence="6">
    <location>
        <begin position="492"/>
        <end position="583"/>
    </location>
</feature>
<evidence type="ECO:0000313" key="8">
    <source>
        <dbReference type="EMBL" id="KAG8183638.1"/>
    </source>
</evidence>
<evidence type="ECO:0000256" key="4">
    <source>
        <dbReference type="SAM" id="MobiDB-lite"/>
    </source>
</evidence>
<dbReference type="GO" id="GO:0000172">
    <property type="term" value="C:ribonuclease MRP complex"/>
    <property type="evidence" value="ECO:0007669"/>
    <property type="project" value="InterPro"/>
</dbReference>
<dbReference type="InterPro" id="IPR039182">
    <property type="entry name" value="Pop1"/>
</dbReference>
<keyword evidence="3" id="KW-0539">Nucleus</keyword>
<comment type="caution">
    <text evidence="8">The sequence shown here is derived from an EMBL/GenBank/DDBJ whole genome shotgun (WGS) entry which is preliminary data.</text>
</comment>
<dbReference type="EMBL" id="JAFNEN010000412">
    <property type="protein sequence ID" value="KAG8183638.1"/>
    <property type="molecule type" value="Genomic_DNA"/>
</dbReference>
<accession>A0AAV6UIK4</accession>
<dbReference type="GO" id="GO:0005655">
    <property type="term" value="C:nucleolar ribonuclease P complex"/>
    <property type="evidence" value="ECO:0007669"/>
    <property type="project" value="InterPro"/>
</dbReference>
<feature type="region of interest" description="Disordered" evidence="4">
    <location>
        <begin position="710"/>
        <end position="734"/>
    </location>
</feature>
<proteinExistence type="predicted"/>
<dbReference type="PANTHER" id="PTHR22731:SF3">
    <property type="entry name" value="RIBONUCLEASES P_MRP PROTEIN SUBUNIT POP1"/>
    <property type="match status" value="1"/>
</dbReference>
<keyword evidence="9" id="KW-1185">Reference proteome</keyword>
<evidence type="ECO:0000313" key="9">
    <source>
        <dbReference type="Proteomes" id="UP000827092"/>
    </source>
</evidence>
<comment type="subcellular location">
    <subcellularLocation>
        <location evidence="1">Nucleus</location>
    </subcellularLocation>
</comment>
<evidence type="ECO:0000259" key="5">
    <source>
        <dbReference type="Pfam" id="PF06978"/>
    </source>
</evidence>